<dbReference type="STRING" id="200361.A0A453N4F0"/>
<dbReference type="AlphaFoldDB" id="A0A453N4F0"/>
<sequence>MWLAKQDRCWTAERLAKRGLDHPPRCVLCNQDPGEIHHLLAACVFSREIWHHTLAWCKLTVSPPNGDLTLY</sequence>
<reference evidence="2" key="4">
    <citation type="submission" date="2019-03" db="UniProtKB">
        <authorList>
            <consortium name="EnsemblPlants"/>
        </authorList>
    </citation>
    <scope>IDENTIFICATION</scope>
</reference>
<reference evidence="3" key="1">
    <citation type="journal article" date="2014" name="Science">
        <title>Ancient hybridizations among the ancestral genomes of bread wheat.</title>
        <authorList>
            <consortium name="International Wheat Genome Sequencing Consortium,"/>
            <person name="Marcussen T."/>
            <person name="Sandve S.R."/>
            <person name="Heier L."/>
            <person name="Spannagl M."/>
            <person name="Pfeifer M."/>
            <person name="Jakobsen K.S."/>
            <person name="Wulff B.B."/>
            <person name="Steuernagel B."/>
            <person name="Mayer K.F."/>
            <person name="Olsen O.A."/>
        </authorList>
    </citation>
    <scope>NUCLEOTIDE SEQUENCE [LARGE SCALE GENOMIC DNA]</scope>
    <source>
        <strain evidence="3">cv. AL8/78</strain>
    </source>
</reference>
<accession>A0A453N4F0</accession>
<dbReference type="Gramene" id="AET6Gv20227500.1">
    <property type="protein sequence ID" value="AET6Gv20227500.1"/>
    <property type="gene ID" value="AET6Gv20227500"/>
</dbReference>
<organism evidence="2 3">
    <name type="scientific">Aegilops tauschii subsp. strangulata</name>
    <name type="common">Goatgrass</name>
    <dbReference type="NCBI Taxonomy" id="200361"/>
    <lineage>
        <taxon>Eukaryota</taxon>
        <taxon>Viridiplantae</taxon>
        <taxon>Streptophyta</taxon>
        <taxon>Embryophyta</taxon>
        <taxon>Tracheophyta</taxon>
        <taxon>Spermatophyta</taxon>
        <taxon>Magnoliopsida</taxon>
        <taxon>Liliopsida</taxon>
        <taxon>Poales</taxon>
        <taxon>Poaceae</taxon>
        <taxon>BOP clade</taxon>
        <taxon>Pooideae</taxon>
        <taxon>Triticodae</taxon>
        <taxon>Triticeae</taxon>
        <taxon>Triticinae</taxon>
        <taxon>Aegilops</taxon>
    </lineage>
</organism>
<evidence type="ECO:0000313" key="3">
    <source>
        <dbReference type="Proteomes" id="UP000015105"/>
    </source>
</evidence>
<reference evidence="3" key="2">
    <citation type="journal article" date="2017" name="Nat. Plants">
        <title>The Aegilops tauschii genome reveals multiple impacts of transposons.</title>
        <authorList>
            <person name="Zhao G."/>
            <person name="Zou C."/>
            <person name="Li K."/>
            <person name="Wang K."/>
            <person name="Li T."/>
            <person name="Gao L."/>
            <person name="Zhang X."/>
            <person name="Wang H."/>
            <person name="Yang Z."/>
            <person name="Liu X."/>
            <person name="Jiang W."/>
            <person name="Mao L."/>
            <person name="Kong X."/>
            <person name="Jiao Y."/>
            <person name="Jia J."/>
        </authorList>
    </citation>
    <scope>NUCLEOTIDE SEQUENCE [LARGE SCALE GENOMIC DNA]</scope>
    <source>
        <strain evidence="3">cv. AL8/78</strain>
    </source>
</reference>
<name>A0A453N4F0_AEGTS</name>
<protein>
    <recommendedName>
        <fullName evidence="1">Reverse transcriptase zinc-binding domain-containing protein</fullName>
    </recommendedName>
</protein>
<evidence type="ECO:0000259" key="1">
    <source>
        <dbReference type="Pfam" id="PF13966"/>
    </source>
</evidence>
<dbReference type="InterPro" id="IPR026960">
    <property type="entry name" value="RVT-Znf"/>
</dbReference>
<proteinExistence type="predicted"/>
<dbReference type="Pfam" id="PF13966">
    <property type="entry name" value="zf-RVT"/>
    <property type="match status" value="1"/>
</dbReference>
<dbReference type="Proteomes" id="UP000015105">
    <property type="component" value="Chromosome 6D"/>
</dbReference>
<reference evidence="2" key="3">
    <citation type="journal article" date="2017" name="Nature">
        <title>Genome sequence of the progenitor of the wheat D genome Aegilops tauschii.</title>
        <authorList>
            <person name="Luo M.C."/>
            <person name="Gu Y.Q."/>
            <person name="Puiu D."/>
            <person name="Wang H."/>
            <person name="Twardziok S.O."/>
            <person name="Deal K.R."/>
            <person name="Huo N."/>
            <person name="Zhu T."/>
            <person name="Wang L."/>
            <person name="Wang Y."/>
            <person name="McGuire P.E."/>
            <person name="Liu S."/>
            <person name="Long H."/>
            <person name="Ramasamy R.K."/>
            <person name="Rodriguez J.C."/>
            <person name="Van S.L."/>
            <person name="Yuan L."/>
            <person name="Wang Z."/>
            <person name="Xia Z."/>
            <person name="Xiao L."/>
            <person name="Anderson O.D."/>
            <person name="Ouyang S."/>
            <person name="Liang Y."/>
            <person name="Zimin A.V."/>
            <person name="Pertea G."/>
            <person name="Qi P."/>
            <person name="Bennetzen J.L."/>
            <person name="Dai X."/>
            <person name="Dawson M.W."/>
            <person name="Muller H.G."/>
            <person name="Kugler K."/>
            <person name="Rivarola-Duarte L."/>
            <person name="Spannagl M."/>
            <person name="Mayer K.F.X."/>
            <person name="Lu F.H."/>
            <person name="Bevan M.W."/>
            <person name="Leroy P."/>
            <person name="Li P."/>
            <person name="You F.M."/>
            <person name="Sun Q."/>
            <person name="Liu Z."/>
            <person name="Lyons E."/>
            <person name="Wicker T."/>
            <person name="Salzberg S.L."/>
            <person name="Devos K.M."/>
            <person name="Dvorak J."/>
        </authorList>
    </citation>
    <scope>NUCLEOTIDE SEQUENCE [LARGE SCALE GENOMIC DNA]</scope>
    <source>
        <strain evidence="2">cv. AL8/78</strain>
    </source>
</reference>
<dbReference type="EnsemblPlants" id="AET6Gv20227500.1">
    <property type="protein sequence ID" value="AET6Gv20227500.1"/>
    <property type="gene ID" value="AET6Gv20227500"/>
</dbReference>
<keyword evidence="3" id="KW-1185">Reference proteome</keyword>
<evidence type="ECO:0000313" key="2">
    <source>
        <dbReference type="EnsemblPlants" id="AET6Gv20227500.1"/>
    </source>
</evidence>
<reference evidence="2" key="5">
    <citation type="journal article" date="2021" name="G3 (Bethesda)">
        <title>Aegilops tauschii genome assembly Aet v5.0 features greater sequence contiguity and improved annotation.</title>
        <authorList>
            <person name="Wang L."/>
            <person name="Zhu T."/>
            <person name="Rodriguez J.C."/>
            <person name="Deal K.R."/>
            <person name="Dubcovsky J."/>
            <person name="McGuire P.E."/>
            <person name="Lux T."/>
            <person name="Spannagl M."/>
            <person name="Mayer K.F.X."/>
            <person name="Baldrich P."/>
            <person name="Meyers B.C."/>
            <person name="Huo N."/>
            <person name="Gu Y.Q."/>
            <person name="Zhou H."/>
            <person name="Devos K.M."/>
            <person name="Bennetzen J.L."/>
            <person name="Unver T."/>
            <person name="Budak H."/>
            <person name="Gulick P.J."/>
            <person name="Galiba G."/>
            <person name="Kalapos B."/>
            <person name="Nelson D.R."/>
            <person name="Li P."/>
            <person name="You F.M."/>
            <person name="Luo M.C."/>
            <person name="Dvorak J."/>
        </authorList>
    </citation>
    <scope>NUCLEOTIDE SEQUENCE [LARGE SCALE GENOMIC DNA]</scope>
    <source>
        <strain evidence="2">cv. AL8/78</strain>
    </source>
</reference>
<feature type="domain" description="Reverse transcriptase zinc-binding" evidence="1">
    <location>
        <begin position="1"/>
        <end position="50"/>
    </location>
</feature>